<feature type="signal peptide" evidence="1">
    <location>
        <begin position="1"/>
        <end position="22"/>
    </location>
</feature>
<dbReference type="InterPro" id="IPR000210">
    <property type="entry name" value="BTB/POZ_dom"/>
</dbReference>
<sequence length="226" mass="26725">MLGYMRILYLYVWVINIRFSVSRVSDGSYSKTVMADGNLSKKATPLYEQMGEFTEDDEVKFTFPNEDNKRLFFSMCILSRCSPAFKAMFEHDFKEKKDKNVDIEDIKWDDFRQFLNVCDPMLAEHPTVQNVIAVMEIAEKYQHESMIKVCRRIIKDDLLKVAVKYDYEELLQEGERCLVDCKFEDLLNTEHFEKLPLEFKYSVLSKRVVKCNKNMKMTKGYNAFVI</sequence>
<name>A0ABY7FWA7_MYAAR</name>
<gene>
    <name evidence="3" type="ORF">MAR_011984</name>
</gene>
<feature type="domain" description="BTB" evidence="2">
    <location>
        <begin position="59"/>
        <end position="158"/>
    </location>
</feature>
<dbReference type="SUPFAM" id="SSF54695">
    <property type="entry name" value="POZ domain"/>
    <property type="match status" value="1"/>
</dbReference>
<evidence type="ECO:0000256" key="1">
    <source>
        <dbReference type="SAM" id="SignalP"/>
    </source>
</evidence>
<evidence type="ECO:0000313" key="3">
    <source>
        <dbReference type="EMBL" id="WAR26280.1"/>
    </source>
</evidence>
<evidence type="ECO:0000259" key="2">
    <source>
        <dbReference type="SMART" id="SM00225"/>
    </source>
</evidence>
<reference evidence="3" key="1">
    <citation type="submission" date="2022-11" db="EMBL/GenBank/DDBJ databases">
        <title>Centuries of genome instability and evolution in soft-shell clam transmissible cancer (bioRxiv).</title>
        <authorList>
            <person name="Hart S.F.M."/>
            <person name="Yonemitsu M.A."/>
            <person name="Giersch R.M."/>
            <person name="Beal B.F."/>
            <person name="Arriagada G."/>
            <person name="Davis B.W."/>
            <person name="Ostrander E.A."/>
            <person name="Goff S.P."/>
            <person name="Metzger M.J."/>
        </authorList>
    </citation>
    <scope>NUCLEOTIDE SEQUENCE</scope>
    <source>
        <strain evidence="3">MELC-2E11</strain>
        <tissue evidence="3">Siphon/mantle</tissue>
    </source>
</reference>
<accession>A0ABY7FWA7</accession>
<dbReference type="PANTHER" id="PTHR22744">
    <property type="entry name" value="HELIX LOOP HELIX PROTEIN 21-RELATED"/>
    <property type="match status" value="1"/>
</dbReference>
<proteinExistence type="predicted"/>
<dbReference type="SMART" id="SM00225">
    <property type="entry name" value="BTB"/>
    <property type="match status" value="1"/>
</dbReference>
<dbReference type="Gene3D" id="3.30.710.10">
    <property type="entry name" value="Potassium Channel Kv1.1, Chain A"/>
    <property type="match status" value="1"/>
</dbReference>
<dbReference type="InterPro" id="IPR011333">
    <property type="entry name" value="SKP1/BTB/POZ_sf"/>
</dbReference>
<protein>
    <recommendedName>
        <fullName evidence="2">BTB domain-containing protein</fullName>
    </recommendedName>
</protein>
<evidence type="ECO:0000313" key="4">
    <source>
        <dbReference type="Proteomes" id="UP001164746"/>
    </source>
</evidence>
<dbReference type="Pfam" id="PF00651">
    <property type="entry name" value="BTB"/>
    <property type="match status" value="1"/>
</dbReference>
<dbReference type="PANTHER" id="PTHR22744:SF13">
    <property type="entry name" value="BTB DOMAIN-CONTAINING PROTEIN"/>
    <property type="match status" value="1"/>
</dbReference>
<keyword evidence="4" id="KW-1185">Reference proteome</keyword>
<organism evidence="3 4">
    <name type="scientific">Mya arenaria</name>
    <name type="common">Soft-shell clam</name>
    <dbReference type="NCBI Taxonomy" id="6604"/>
    <lineage>
        <taxon>Eukaryota</taxon>
        <taxon>Metazoa</taxon>
        <taxon>Spiralia</taxon>
        <taxon>Lophotrochozoa</taxon>
        <taxon>Mollusca</taxon>
        <taxon>Bivalvia</taxon>
        <taxon>Autobranchia</taxon>
        <taxon>Heteroconchia</taxon>
        <taxon>Euheterodonta</taxon>
        <taxon>Imparidentia</taxon>
        <taxon>Neoheterodontei</taxon>
        <taxon>Myida</taxon>
        <taxon>Myoidea</taxon>
        <taxon>Myidae</taxon>
        <taxon>Mya</taxon>
    </lineage>
</organism>
<feature type="chain" id="PRO_5045740422" description="BTB domain-containing protein" evidence="1">
    <location>
        <begin position="23"/>
        <end position="226"/>
    </location>
</feature>
<dbReference type="EMBL" id="CP111025">
    <property type="protein sequence ID" value="WAR26280.1"/>
    <property type="molecule type" value="Genomic_DNA"/>
</dbReference>
<keyword evidence="1" id="KW-0732">Signal</keyword>
<dbReference type="Proteomes" id="UP001164746">
    <property type="component" value="Chromosome 14"/>
</dbReference>
<dbReference type="CDD" id="cd18186">
    <property type="entry name" value="BTB_POZ_ZBTB_KLHL-like"/>
    <property type="match status" value="1"/>
</dbReference>